<sequence>MIIDLTVFSLIAWSGLLGYIAGWRRLLIYVSVVGGSAYLLTVIIPWLQFVTSDAIIQTEYLHWLNRMLEPVVPVFRFHGVNKGVTNVFASAHIIPTLREWYRQLLLLGTVIVALLGLLIGVRAIDSIWSNELSKEQMTLLGGVFGVVTGVYIAIVVFNNVSVLAFSHSQMDMNIWFYHSLFVHAWTHIRLHGIVS</sequence>
<reference evidence="2" key="1">
    <citation type="submission" date="2022-03" db="EMBL/GenBank/DDBJ databases">
        <title>Draft Genome Sequence of Firmicute Strain S0AB, a Heterotrophic Iron/Sulfur-Oxidizing Extreme Acidophile.</title>
        <authorList>
            <person name="Vergara E."/>
            <person name="Pakostova E."/>
            <person name="Johnson D.B."/>
            <person name="Holmes D.S."/>
        </authorList>
    </citation>
    <scope>NUCLEOTIDE SEQUENCE</scope>
    <source>
        <strain evidence="2">S0AB</strain>
    </source>
</reference>
<keyword evidence="1" id="KW-0812">Transmembrane</keyword>
<accession>A0A9X2ABQ2</accession>
<dbReference type="AlphaFoldDB" id="A0A9X2ABQ2"/>
<gene>
    <name evidence="2" type="ORF">MM817_01566</name>
</gene>
<feature type="transmembrane region" description="Helical" evidence="1">
    <location>
        <begin position="104"/>
        <end position="124"/>
    </location>
</feature>
<keyword evidence="1" id="KW-1133">Transmembrane helix</keyword>
<organism evidence="2 3">
    <name type="scientific">Sulfoacidibacillus ferrooxidans</name>
    <dbReference type="NCBI Taxonomy" id="2005001"/>
    <lineage>
        <taxon>Bacteria</taxon>
        <taxon>Bacillati</taxon>
        <taxon>Bacillota</taxon>
        <taxon>Bacilli</taxon>
        <taxon>Bacillales</taxon>
        <taxon>Alicyclobacillaceae</taxon>
        <taxon>Sulfoacidibacillus</taxon>
    </lineage>
</organism>
<keyword evidence="1" id="KW-0472">Membrane</keyword>
<dbReference type="RefSeq" id="WP_241713377.1">
    <property type="nucleotide sequence ID" value="NZ_JALBUF010000004.1"/>
</dbReference>
<dbReference type="Proteomes" id="UP001139263">
    <property type="component" value="Unassembled WGS sequence"/>
</dbReference>
<name>A0A9X2ABQ2_9BACL</name>
<evidence type="ECO:0000256" key="1">
    <source>
        <dbReference type="SAM" id="Phobius"/>
    </source>
</evidence>
<evidence type="ECO:0000313" key="3">
    <source>
        <dbReference type="Proteomes" id="UP001139263"/>
    </source>
</evidence>
<protein>
    <submittedName>
        <fullName evidence="2">Uncharacterized protein</fullName>
    </submittedName>
</protein>
<keyword evidence="3" id="KW-1185">Reference proteome</keyword>
<dbReference type="EMBL" id="JALBUF010000004">
    <property type="protein sequence ID" value="MCI0183293.1"/>
    <property type="molecule type" value="Genomic_DNA"/>
</dbReference>
<evidence type="ECO:0000313" key="2">
    <source>
        <dbReference type="EMBL" id="MCI0183293.1"/>
    </source>
</evidence>
<feature type="transmembrane region" description="Helical" evidence="1">
    <location>
        <begin position="144"/>
        <end position="165"/>
    </location>
</feature>
<proteinExistence type="predicted"/>
<comment type="caution">
    <text evidence="2">The sequence shown here is derived from an EMBL/GenBank/DDBJ whole genome shotgun (WGS) entry which is preliminary data.</text>
</comment>
<feature type="transmembrane region" description="Helical" evidence="1">
    <location>
        <begin position="28"/>
        <end position="47"/>
    </location>
</feature>